<reference evidence="3 4" key="1">
    <citation type="submission" date="2014-07" db="EMBL/GenBank/DDBJ databases">
        <title>Draft genome sequence of Thalassospira profundimaris PR54-5.</title>
        <authorList>
            <person name="Lai Q."/>
            <person name="Shao Z."/>
        </authorList>
    </citation>
    <scope>NUCLEOTIDE SEQUENCE [LARGE SCALE GENOMIC DNA]</scope>
    <source>
        <strain evidence="3 4">PR54-5</strain>
    </source>
</reference>
<comment type="caution">
    <text evidence="3">The sequence shown here is derived from an EMBL/GenBank/DDBJ whole genome shotgun (WGS) entry which is preliminary data.</text>
</comment>
<dbReference type="GO" id="GO:0005509">
    <property type="term" value="F:calcium ion binding"/>
    <property type="evidence" value="ECO:0007669"/>
    <property type="project" value="InterPro"/>
</dbReference>
<keyword evidence="1" id="KW-0732">Signal</keyword>
<dbReference type="EMBL" id="JPWI01000008">
    <property type="protein sequence ID" value="RCK45088.1"/>
    <property type="molecule type" value="Genomic_DNA"/>
</dbReference>
<proteinExistence type="predicted"/>
<dbReference type="InterPro" id="IPR002048">
    <property type="entry name" value="EF_hand_dom"/>
</dbReference>
<dbReference type="Proteomes" id="UP000252255">
    <property type="component" value="Unassembled WGS sequence"/>
</dbReference>
<name>A0A367WUM3_9PROT</name>
<protein>
    <recommendedName>
        <fullName evidence="2">EF-hand domain-containing protein</fullName>
    </recommendedName>
</protein>
<dbReference type="SUPFAM" id="SSF47473">
    <property type="entry name" value="EF-hand"/>
    <property type="match status" value="1"/>
</dbReference>
<accession>A0A367WUM3</accession>
<evidence type="ECO:0000313" key="3">
    <source>
        <dbReference type="EMBL" id="RCK45088.1"/>
    </source>
</evidence>
<evidence type="ECO:0000313" key="4">
    <source>
        <dbReference type="Proteomes" id="UP000252255"/>
    </source>
</evidence>
<feature type="signal peptide" evidence="1">
    <location>
        <begin position="1"/>
        <end position="23"/>
    </location>
</feature>
<dbReference type="Gene3D" id="1.10.238.10">
    <property type="entry name" value="EF-hand"/>
    <property type="match status" value="1"/>
</dbReference>
<feature type="domain" description="EF-hand" evidence="2">
    <location>
        <begin position="104"/>
        <end position="132"/>
    </location>
</feature>
<dbReference type="CDD" id="cd00051">
    <property type="entry name" value="EFh"/>
    <property type="match status" value="1"/>
</dbReference>
<evidence type="ECO:0000256" key="1">
    <source>
        <dbReference type="SAM" id="SignalP"/>
    </source>
</evidence>
<organism evidence="3 4">
    <name type="scientific">Thalassospira profundimaris</name>
    <dbReference type="NCBI Taxonomy" id="502049"/>
    <lineage>
        <taxon>Bacteria</taxon>
        <taxon>Pseudomonadati</taxon>
        <taxon>Pseudomonadota</taxon>
        <taxon>Alphaproteobacteria</taxon>
        <taxon>Rhodospirillales</taxon>
        <taxon>Thalassospiraceae</taxon>
        <taxon>Thalassospira</taxon>
    </lineage>
</organism>
<feature type="chain" id="PRO_5016826695" description="EF-hand domain-containing protein" evidence="1">
    <location>
        <begin position="24"/>
        <end position="132"/>
    </location>
</feature>
<dbReference type="AlphaFoldDB" id="A0A367WUM3"/>
<gene>
    <name evidence="3" type="ORF">TH30_13880</name>
</gene>
<sequence length="132" mass="13847">MKNILAVTVFSLALAGSIGLANAQQGSPMMKQPGQGMMQGGQGPMQGQGMMQGQGYGNMAYSCNGMPGAGMMMGSGMMAGRMHGPDMMIVMMDTNGDGSLSLEEFQAIHARMFKHLDANGDGQLTSDEMSQR</sequence>
<dbReference type="OrthoDB" id="7366896at2"/>
<dbReference type="InterPro" id="IPR018247">
    <property type="entry name" value="EF_Hand_1_Ca_BS"/>
</dbReference>
<dbReference type="PROSITE" id="PS50222">
    <property type="entry name" value="EF_HAND_2"/>
    <property type="match status" value="1"/>
</dbReference>
<evidence type="ECO:0000259" key="2">
    <source>
        <dbReference type="PROSITE" id="PS50222"/>
    </source>
</evidence>
<dbReference type="InterPro" id="IPR011992">
    <property type="entry name" value="EF-hand-dom_pair"/>
</dbReference>
<dbReference type="RefSeq" id="WP_114098609.1">
    <property type="nucleotide sequence ID" value="NZ_JPWI01000008.1"/>
</dbReference>
<dbReference type="Pfam" id="PF13202">
    <property type="entry name" value="EF-hand_5"/>
    <property type="match status" value="2"/>
</dbReference>
<dbReference type="PROSITE" id="PS00018">
    <property type="entry name" value="EF_HAND_1"/>
    <property type="match status" value="1"/>
</dbReference>